<accession>A0AAN5C4Y4</accession>
<feature type="non-terminal residue" evidence="2">
    <location>
        <position position="1"/>
    </location>
</feature>
<keyword evidence="3" id="KW-1185">Reference proteome</keyword>
<feature type="region of interest" description="Disordered" evidence="1">
    <location>
        <begin position="293"/>
        <end position="312"/>
    </location>
</feature>
<sequence>PFQSTKQHNTNGPKKKKKSWSLEGKNKKTQPKGRQQIKAMLLAKEKIKEEDLDAPPNSDAKDDSFRIFEQHKYTAEKEEYVTKQPQIALKRQVKKKGNRRAETVRVVCKNRSRNETPKLSREESASATNIDTSLFKERFNFQASANNSNANTPDNSERQREREESTVIFSQQIRQREQERQRDMEDRTQQDRSIMDKLAAPESEGDSSPLPLAREPEPEIEKSRRPTVVQRTAIEKSAPSRMTKTASGTPQQKVIDKELPLPTPYHASTTKSTGETSSASTQLALVGSSIAYSYRNPCPSPQEPEPDLDRVRRQKEAAFMKRFLTALKLLPNTVPPRPVTPVPRSEDSPSDSSKGRGNFKHHPPQNQRKHPK</sequence>
<feature type="compositionally biased region" description="Polar residues" evidence="1">
    <location>
        <begin position="266"/>
        <end position="281"/>
    </location>
</feature>
<gene>
    <name evidence="2" type="ORF">PMAYCL1PPCAC_01040</name>
</gene>
<feature type="compositionally biased region" description="Basic and acidic residues" evidence="1">
    <location>
        <begin position="214"/>
        <end position="224"/>
    </location>
</feature>
<feature type="region of interest" description="Disordered" evidence="1">
    <location>
        <begin position="327"/>
        <end position="372"/>
    </location>
</feature>
<proteinExistence type="predicted"/>
<feature type="compositionally biased region" description="Basic and acidic residues" evidence="1">
    <location>
        <begin position="174"/>
        <end position="195"/>
    </location>
</feature>
<feature type="compositionally biased region" description="Polar residues" evidence="1">
    <location>
        <begin position="1"/>
        <end position="12"/>
    </location>
</feature>
<evidence type="ECO:0000313" key="2">
    <source>
        <dbReference type="EMBL" id="GMR30845.1"/>
    </source>
</evidence>
<protein>
    <submittedName>
        <fullName evidence="2">Uncharacterized protein</fullName>
    </submittedName>
</protein>
<feature type="region of interest" description="Disordered" evidence="1">
    <location>
        <begin position="1"/>
        <end position="66"/>
    </location>
</feature>
<organism evidence="2 3">
    <name type="scientific">Pristionchus mayeri</name>
    <dbReference type="NCBI Taxonomy" id="1317129"/>
    <lineage>
        <taxon>Eukaryota</taxon>
        <taxon>Metazoa</taxon>
        <taxon>Ecdysozoa</taxon>
        <taxon>Nematoda</taxon>
        <taxon>Chromadorea</taxon>
        <taxon>Rhabditida</taxon>
        <taxon>Rhabditina</taxon>
        <taxon>Diplogasteromorpha</taxon>
        <taxon>Diplogasteroidea</taxon>
        <taxon>Neodiplogasteridae</taxon>
        <taxon>Pristionchus</taxon>
    </lineage>
</organism>
<dbReference type="EMBL" id="BTRK01000001">
    <property type="protein sequence ID" value="GMR30845.1"/>
    <property type="molecule type" value="Genomic_DNA"/>
</dbReference>
<feature type="compositionally biased region" description="Basic and acidic residues" evidence="1">
    <location>
        <begin position="155"/>
        <end position="165"/>
    </location>
</feature>
<reference evidence="3" key="1">
    <citation type="submission" date="2022-10" db="EMBL/GenBank/DDBJ databases">
        <title>Genome assembly of Pristionchus species.</title>
        <authorList>
            <person name="Yoshida K."/>
            <person name="Sommer R.J."/>
        </authorList>
    </citation>
    <scope>NUCLEOTIDE SEQUENCE [LARGE SCALE GENOMIC DNA]</scope>
    <source>
        <strain evidence="3">RS5460</strain>
    </source>
</reference>
<comment type="caution">
    <text evidence="2">The sequence shown here is derived from an EMBL/GenBank/DDBJ whole genome shotgun (WGS) entry which is preliminary data.</text>
</comment>
<evidence type="ECO:0000256" key="1">
    <source>
        <dbReference type="SAM" id="MobiDB-lite"/>
    </source>
</evidence>
<feature type="region of interest" description="Disordered" evidence="1">
    <location>
        <begin position="91"/>
        <end position="281"/>
    </location>
</feature>
<evidence type="ECO:0000313" key="3">
    <source>
        <dbReference type="Proteomes" id="UP001328107"/>
    </source>
</evidence>
<name>A0AAN5C4Y4_9BILA</name>
<feature type="compositionally biased region" description="Basic and acidic residues" evidence="1">
    <location>
        <begin position="112"/>
        <end position="124"/>
    </location>
</feature>
<feature type="compositionally biased region" description="Basic residues" evidence="1">
    <location>
        <begin position="357"/>
        <end position="372"/>
    </location>
</feature>
<dbReference type="AlphaFoldDB" id="A0AAN5C4Y4"/>
<feature type="compositionally biased region" description="Polar residues" evidence="1">
    <location>
        <begin position="240"/>
        <end position="252"/>
    </location>
</feature>
<dbReference type="Proteomes" id="UP001328107">
    <property type="component" value="Unassembled WGS sequence"/>
</dbReference>